<dbReference type="AlphaFoldDB" id="A0A8T0GM60"/>
<dbReference type="SMART" id="SM00256">
    <property type="entry name" value="FBOX"/>
    <property type="match status" value="1"/>
</dbReference>
<accession>A0A8T0GM60</accession>
<dbReference type="PANTHER" id="PTHR31672">
    <property type="entry name" value="BNACNNG10540D PROTEIN"/>
    <property type="match status" value="1"/>
</dbReference>
<evidence type="ECO:0000259" key="1">
    <source>
        <dbReference type="PROSITE" id="PS50181"/>
    </source>
</evidence>
<dbReference type="PANTHER" id="PTHR31672:SF2">
    <property type="entry name" value="F-BOX DOMAIN-CONTAINING PROTEIN"/>
    <property type="match status" value="1"/>
</dbReference>
<dbReference type="SUPFAM" id="SSF81383">
    <property type="entry name" value="F-box domain"/>
    <property type="match status" value="1"/>
</dbReference>
<dbReference type="Proteomes" id="UP000822688">
    <property type="component" value="Chromosome 10"/>
</dbReference>
<dbReference type="Gene3D" id="1.20.1280.50">
    <property type="match status" value="1"/>
</dbReference>
<dbReference type="Pfam" id="PF00646">
    <property type="entry name" value="F-box"/>
    <property type="match status" value="1"/>
</dbReference>
<sequence>MCGSQRVIMQPTKVKRQIVCAHSCLEKGVLMNSGLWGSLPKEVLQLVFARLPVVAIKRLRCVSKEWKVNIDTPGSEFRKACEEASTKTFALVYMDPDDDDRLWARVFDKDSNRWHVFRINDEPWVQIIAADGGLVCFVSKARRREGVRGLCITVLNPLTQDRNELPISEHISGTQPTMVQLSVDRDSKQYKVIVVDSRARTDCFKGGKAYVYDSVTRKWSEAERSLDTVLGLSYEWHQDDEYCDEQTECSGPWAYDFAKKQLYELPVLFRKCHALTKDRLFVLHVVHRRAEKIPHEYPRVPHGKIPCLFYPVYCITEYQAQRHGTGWMWVQVNAHRCGPFERLPKGEHTMKLYANGGSLMVCLKNDEPSRSPYQYDFAWIYDMSTRKWRDLPALNEDELVCDVFDDMCELSWDTIT</sequence>
<evidence type="ECO:0000313" key="3">
    <source>
        <dbReference type="Proteomes" id="UP000822688"/>
    </source>
</evidence>
<gene>
    <name evidence="2" type="ORF">KC19_10G152600</name>
</gene>
<reference evidence="2" key="1">
    <citation type="submission" date="2020-06" db="EMBL/GenBank/DDBJ databases">
        <title>WGS assembly of Ceratodon purpureus strain R40.</title>
        <authorList>
            <person name="Carey S.B."/>
            <person name="Jenkins J."/>
            <person name="Shu S."/>
            <person name="Lovell J.T."/>
            <person name="Sreedasyam A."/>
            <person name="Maumus F."/>
            <person name="Tiley G.P."/>
            <person name="Fernandez-Pozo N."/>
            <person name="Barry K."/>
            <person name="Chen C."/>
            <person name="Wang M."/>
            <person name="Lipzen A."/>
            <person name="Daum C."/>
            <person name="Saski C.A."/>
            <person name="Payton A.C."/>
            <person name="Mcbreen J.C."/>
            <person name="Conrad R.E."/>
            <person name="Kollar L.M."/>
            <person name="Olsson S."/>
            <person name="Huttunen S."/>
            <person name="Landis J.B."/>
            <person name="Wickett N.J."/>
            <person name="Johnson M.G."/>
            <person name="Rensing S.A."/>
            <person name="Grimwood J."/>
            <person name="Schmutz J."/>
            <person name="Mcdaniel S.F."/>
        </authorList>
    </citation>
    <scope>NUCLEOTIDE SEQUENCE</scope>
    <source>
        <strain evidence="2">R40</strain>
    </source>
</reference>
<dbReference type="InterPro" id="IPR036047">
    <property type="entry name" value="F-box-like_dom_sf"/>
</dbReference>
<name>A0A8T0GM60_CERPU</name>
<comment type="caution">
    <text evidence="2">The sequence shown here is derived from an EMBL/GenBank/DDBJ whole genome shotgun (WGS) entry which is preliminary data.</text>
</comment>
<dbReference type="InterPro" id="IPR050796">
    <property type="entry name" value="SCF_F-box_component"/>
</dbReference>
<dbReference type="EMBL" id="CM026431">
    <property type="protein sequence ID" value="KAG0560073.1"/>
    <property type="molecule type" value="Genomic_DNA"/>
</dbReference>
<protein>
    <recommendedName>
        <fullName evidence="1">F-box domain-containing protein</fullName>
    </recommendedName>
</protein>
<organism evidence="2 3">
    <name type="scientific">Ceratodon purpureus</name>
    <name type="common">Fire moss</name>
    <name type="synonym">Dicranum purpureum</name>
    <dbReference type="NCBI Taxonomy" id="3225"/>
    <lineage>
        <taxon>Eukaryota</taxon>
        <taxon>Viridiplantae</taxon>
        <taxon>Streptophyta</taxon>
        <taxon>Embryophyta</taxon>
        <taxon>Bryophyta</taxon>
        <taxon>Bryophytina</taxon>
        <taxon>Bryopsida</taxon>
        <taxon>Dicranidae</taxon>
        <taxon>Pseudoditrichales</taxon>
        <taxon>Ditrichaceae</taxon>
        <taxon>Ceratodon</taxon>
    </lineage>
</organism>
<dbReference type="InterPro" id="IPR001810">
    <property type="entry name" value="F-box_dom"/>
</dbReference>
<evidence type="ECO:0000313" key="2">
    <source>
        <dbReference type="EMBL" id="KAG0560073.1"/>
    </source>
</evidence>
<dbReference type="PROSITE" id="PS50181">
    <property type="entry name" value="FBOX"/>
    <property type="match status" value="1"/>
</dbReference>
<proteinExistence type="predicted"/>
<feature type="domain" description="F-box" evidence="1">
    <location>
        <begin position="33"/>
        <end position="80"/>
    </location>
</feature>
<keyword evidence="3" id="KW-1185">Reference proteome</keyword>
<dbReference type="OrthoDB" id="1078874at2759"/>